<gene>
    <name evidence="2" type="ORF">DSCW_23910</name>
</gene>
<keyword evidence="3" id="KW-1185">Reference proteome</keyword>
<dbReference type="PANTHER" id="PTHR37809:SF1">
    <property type="entry name" value="RIBOSOMAL PROTEIN S12 METHYLTHIOTRANSFERASE ACCESSORY FACTOR YCAO"/>
    <property type="match status" value="1"/>
</dbReference>
<dbReference type="RefSeq" id="WP_155303938.1">
    <property type="nucleotide sequence ID" value="NZ_AP021875.1"/>
</dbReference>
<dbReference type="Gene3D" id="3.30.160.660">
    <property type="match status" value="1"/>
</dbReference>
<dbReference type="NCBIfam" id="TIGR00702">
    <property type="entry name" value="YcaO-type kinase domain"/>
    <property type="match status" value="1"/>
</dbReference>
<dbReference type="AlphaFoldDB" id="A0A5K7Z932"/>
<dbReference type="EMBL" id="AP021875">
    <property type="protein sequence ID" value="BBO74974.1"/>
    <property type="molecule type" value="Genomic_DNA"/>
</dbReference>
<dbReference type="InterPro" id="IPR003776">
    <property type="entry name" value="YcaO-like_dom"/>
</dbReference>
<dbReference type="KEGG" id="dwd:DSCW_23910"/>
<organism evidence="2 3">
    <name type="scientific">Desulfosarcina widdelii</name>
    <dbReference type="NCBI Taxonomy" id="947919"/>
    <lineage>
        <taxon>Bacteria</taxon>
        <taxon>Pseudomonadati</taxon>
        <taxon>Thermodesulfobacteriota</taxon>
        <taxon>Desulfobacteria</taxon>
        <taxon>Desulfobacterales</taxon>
        <taxon>Desulfosarcinaceae</taxon>
        <taxon>Desulfosarcina</taxon>
    </lineage>
</organism>
<dbReference type="PANTHER" id="PTHR37809">
    <property type="entry name" value="RIBOSOMAL PROTEIN S12 METHYLTHIOTRANSFERASE ACCESSORY FACTOR YCAO"/>
    <property type="match status" value="1"/>
</dbReference>
<accession>A0A5K7Z932</accession>
<dbReference type="Pfam" id="PF02624">
    <property type="entry name" value="YcaO"/>
    <property type="match status" value="1"/>
</dbReference>
<sequence length="442" mass="50403">MNLKNHVRNEFGKTDTPENTVRNITAGFDRLSYNIRYMPFTVSDRIHWSQIGIDAIDLQCQGKGLTPALCQASAHAELAERFSGGLFFQAFEEKVRFNMPALYSRQVNRFLNFEWLDGYVNSYQDDLKEDCLTIETLLRHQPHLSSVDIDRIKDSRMARHWVDGYSVVRDKTVKVPVNFVTYINASNGMAAGNTLEEAIVQATCEVFERHTQIQIIKPEQRVPTIDKVTLNNGRLAPMLAFYESQNVEVIVKDFSMDGRFPSIGVLFINHNLPPGRLEHKILVPGVAFNMEEALSRCLTEYMQGRGTLSVPRPDLDRPVVHRSRVSNLYLLFKCCISQKDISFLEEGETVAFRDRQSEDILSEIEAIKKICKSLETDFIVVDLTHPVLQFPVARVVLPGISDFLPFVHGDILTSVDTRPDSTWRGESFKQVMESFFISDCPE</sequence>
<dbReference type="OrthoDB" id="5380721at2"/>
<dbReference type="Proteomes" id="UP000427769">
    <property type="component" value="Chromosome"/>
</dbReference>
<evidence type="ECO:0000313" key="2">
    <source>
        <dbReference type="EMBL" id="BBO74974.1"/>
    </source>
</evidence>
<evidence type="ECO:0000313" key="3">
    <source>
        <dbReference type="Proteomes" id="UP000427769"/>
    </source>
</evidence>
<dbReference type="Gene3D" id="3.30.1330.230">
    <property type="match status" value="1"/>
</dbReference>
<evidence type="ECO:0000259" key="1">
    <source>
        <dbReference type="PROSITE" id="PS51664"/>
    </source>
</evidence>
<dbReference type="PROSITE" id="PS51664">
    <property type="entry name" value="YCAO"/>
    <property type="match status" value="1"/>
</dbReference>
<proteinExistence type="predicted"/>
<reference evidence="2 3" key="1">
    <citation type="submission" date="2019-11" db="EMBL/GenBank/DDBJ databases">
        <title>Comparative genomics of hydrocarbon-degrading Desulfosarcina strains.</title>
        <authorList>
            <person name="Watanabe M."/>
            <person name="Kojima H."/>
            <person name="Fukui M."/>
        </authorList>
    </citation>
    <scope>NUCLEOTIDE SEQUENCE [LARGE SCALE GENOMIC DNA]</scope>
    <source>
        <strain evidence="2 3">PP31</strain>
    </source>
</reference>
<protein>
    <recommendedName>
        <fullName evidence="1">YcaO domain-containing protein</fullName>
    </recommendedName>
</protein>
<feature type="domain" description="YcaO" evidence="1">
    <location>
        <begin position="62"/>
        <end position="442"/>
    </location>
</feature>
<dbReference type="Gene3D" id="3.30.40.250">
    <property type="match status" value="1"/>
</dbReference>
<name>A0A5K7Z932_9BACT</name>